<feature type="domain" description="IRG-type G" evidence="3">
    <location>
        <begin position="100"/>
        <end position="305"/>
    </location>
</feature>
<dbReference type="GeneID" id="63830200"/>
<accession>A0A165C7Y9</accession>
<name>A0A165C7Y9_9APHY</name>
<proteinExistence type="inferred from homology"/>
<gene>
    <name evidence="4" type="ORF">LAESUDRAFT_762926</name>
</gene>
<reference evidence="4 5" key="1">
    <citation type="journal article" date="2016" name="Mol. Biol. Evol.">
        <title>Comparative Genomics of Early-Diverging Mushroom-Forming Fungi Provides Insights into the Origins of Lignocellulose Decay Capabilities.</title>
        <authorList>
            <person name="Nagy L.G."/>
            <person name="Riley R."/>
            <person name="Tritt A."/>
            <person name="Adam C."/>
            <person name="Daum C."/>
            <person name="Floudas D."/>
            <person name="Sun H."/>
            <person name="Yadav J.S."/>
            <person name="Pangilinan J."/>
            <person name="Larsson K.H."/>
            <person name="Matsuura K."/>
            <person name="Barry K."/>
            <person name="Labutti K."/>
            <person name="Kuo R."/>
            <person name="Ohm R.A."/>
            <person name="Bhattacharya S.S."/>
            <person name="Shirouzu T."/>
            <person name="Yoshinaga Y."/>
            <person name="Martin F.M."/>
            <person name="Grigoriev I.V."/>
            <person name="Hibbett D.S."/>
        </authorList>
    </citation>
    <scope>NUCLEOTIDE SEQUENCE [LARGE SCALE GENOMIC DNA]</scope>
    <source>
        <strain evidence="4 5">93-53</strain>
    </source>
</reference>
<comment type="similarity">
    <text evidence="1">Belongs to the TRAFAC class dynamin-like GTPase superfamily. IRG family.</text>
</comment>
<dbReference type="Pfam" id="PF05049">
    <property type="entry name" value="IIGP"/>
    <property type="match status" value="1"/>
</dbReference>
<evidence type="ECO:0000256" key="2">
    <source>
        <dbReference type="SAM" id="SignalP"/>
    </source>
</evidence>
<dbReference type="InterPro" id="IPR027417">
    <property type="entry name" value="P-loop_NTPase"/>
</dbReference>
<dbReference type="GO" id="GO:0016020">
    <property type="term" value="C:membrane"/>
    <property type="evidence" value="ECO:0007669"/>
    <property type="project" value="InterPro"/>
</dbReference>
<evidence type="ECO:0000313" key="5">
    <source>
        <dbReference type="Proteomes" id="UP000076871"/>
    </source>
</evidence>
<evidence type="ECO:0000256" key="1">
    <source>
        <dbReference type="ARBA" id="ARBA00005429"/>
    </source>
</evidence>
<sequence>MLSVLALVKCFGSLGFILAGALTPAGPFLLPVGASLGTECVRELWKFAQPENIGENPVHSWIKQGGHSDSWSSPSWPKPIIAPTPEDLKAIKTRLEFQDGMFHMAVVGTAGSGKSSLINAFRGLRNGDAGAAPTGTVETTMNITRYPDPDPDKPYVWYDVPGAGTLNTPGERYFHDQGLYAFDGIIVLFDIRFTQIDVEILRNSARFNIPTYIVRSKSLQHIRNVMGDMPCDGGSKCNEARQWKKARTKYVEDTRKNVKQILARAELKEQRCYLVDKDVLVGLINPQKHMPQEDRTQKDDSLENAIDEIPLIVDLLRNNLVSRARPLVQKYLDEISSYFPDWQVAMPELRDVFPR</sequence>
<keyword evidence="2" id="KW-0732">Signal</keyword>
<dbReference type="GO" id="GO:0005525">
    <property type="term" value="F:GTP binding"/>
    <property type="evidence" value="ECO:0007669"/>
    <property type="project" value="InterPro"/>
</dbReference>
<organism evidence="4 5">
    <name type="scientific">Laetiporus sulphureus 93-53</name>
    <dbReference type="NCBI Taxonomy" id="1314785"/>
    <lineage>
        <taxon>Eukaryota</taxon>
        <taxon>Fungi</taxon>
        <taxon>Dikarya</taxon>
        <taxon>Basidiomycota</taxon>
        <taxon>Agaricomycotina</taxon>
        <taxon>Agaricomycetes</taxon>
        <taxon>Polyporales</taxon>
        <taxon>Laetiporus</taxon>
    </lineage>
</organism>
<dbReference type="PANTHER" id="PTHR14143:SF1">
    <property type="entry name" value="IRG-TYPE G DOMAIN-CONTAINING PROTEIN"/>
    <property type="match status" value="1"/>
</dbReference>
<dbReference type="OrthoDB" id="422720at2759"/>
<protein>
    <submittedName>
        <fullName evidence="4">p-loop containing nucleoside triphosphate hydrolase protein</fullName>
    </submittedName>
</protein>
<feature type="signal peptide" evidence="2">
    <location>
        <begin position="1"/>
        <end position="19"/>
    </location>
</feature>
<evidence type="ECO:0000313" key="4">
    <source>
        <dbReference type="EMBL" id="KZT02359.1"/>
    </source>
</evidence>
<dbReference type="GO" id="GO:0016787">
    <property type="term" value="F:hydrolase activity"/>
    <property type="evidence" value="ECO:0007669"/>
    <property type="project" value="UniProtKB-KW"/>
</dbReference>
<dbReference type="PANTHER" id="PTHR14143">
    <property type="entry name" value="INTERFERON-INDUCIBLE GTPASE FAMILY MEMBER"/>
    <property type="match status" value="1"/>
</dbReference>
<evidence type="ECO:0000259" key="3">
    <source>
        <dbReference type="PROSITE" id="PS51716"/>
    </source>
</evidence>
<dbReference type="InterPro" id="IPR030385">
    <property type="entry name" value="G_IRG_dom"/>
</dbReference>
<dbReference type="AlphaFoldDB" id="A0A165C7Y9"/>
<keyword evidence="4" id="KW-0378">Hydrolase</keyword>
<dbReference type="Gene3D" id="3.40.50.300">
    <property type="entry name" value="P-loop containing nucleotide triphosphate hydrolases"/>
    <property type="match status" value="1"/>
</dbReference>
<dbReference type="SUPFAM" id="SSF52540">
    <property type="entry name" value="P-loop containing nucleoside triphosphate hydrolases"/>
    <property type="match status" value="1"/>
</dbReference>
<dbReference type="RefSeq" id="XP_040760099.1">
    <property type="nucleotide sequence ID" value="XM_040913172.1"/>
</dbReference>
<keyword evidence="5" id="KW-1185">Reference proteome</keyword>
<dbReference type="Proteomes" id="UP000076871">
    <property type="component" value="Unassembled WGS sequence"/>
</dbReference>
<dbReference type="EMBL" id="KV427653">
    <property type="protein sequence ID" value="KZT02359.1"/>
    <property type="molecule type" value="Genomic_DNA"/>
</dbReference>
<feature type="chain" id="PRO_5007855921" evidence="2">
    <location>
        <begin position="20"/>
        <end position="355"/>
    </location>
</feature>
<dbReference type="InParanoid" id="A0A165C7Y9"/>
<dbReference type="InterPro" id="IPR007743">
    <property type="entry name" value="Immunity-related_GTPase-like"/>
</dbReference>
<dbReference type="PROSITE" id="PS51716">
    <property type="entry name" value="G_IRG"/>
    <property type="match status" value="1"/>
</dbReference>